<dbReference type="Proteomes" id="UP001153709">
    <property type="component" value="Chromosome 7"/>
</dbReference>
<sequence>MEFEHLPEIKYELDLYEDKPETVDIADLFNNGTEENLPFEVIGANAAAVAGGTEKGKQMSSFLVQL</sequence>
<dbReference type="EMBL" id="OU898282">
    <property type="protein sequence ID" value="CAG9838142.1"/>
    <property type="molecule type" value="Genomic_DNA"/>
</dbReference>
<organism evidence="1 2">
    <name type="scientific">Diabrotica balteata</name>
    <name type="common">Banded cucumber beetle</name>
    <dbReference type="NCBI Taxonomy" id="107213"/>
    <lineage>
        <taxon>Eukaryota</taxon>
        <taxon>Metazoa</taxon>
        <taxon>Ecdysozoa</taxon>
        <taxon>Arthropoda</taxon>
        <taxon>Hexapoda</taxon>
        <taxon>Insecta</taxon>
        <taxon>Pterygota</taxon>
        <taxon>Neoptera</taxon>
        <taxon>Endopterygota</taxon>
        <taxon>Coleoptera</taxon>
        <taxon>Polyphaga</taxon>
        <taxon>Cucujiformia</taxon>
        <taxon>Chrysomeloidea</taxon>
        <taxon>Chrysomelidae</taxon>
        <taxon>Galerucinae</taxon>
        <taxon>Diabroticina</taxon>
        <taxon>Diabroticites</taxon>
        <taxon>Diabrotica</taxon>
    </lineage>
</organism>
<proteinExistence type="predicted"/>
<evidence type="ECO:0000313" key="2">
    <source>
        <dbReference type="Proteomes" id="UP001153709"/>
    </source>
</evidence>
<accession>A0A9N9XE85</accession>
<evidence type="ECO:0000313" key="1">
    <source>
        <dbReference type="EMBL" id="CAG9838142.1"/>
    </source>
</evidence>
<name>A0A9N9XE85_DIABA</name>
<reference evidence="1" key="1">
    <citation type="submission" date="2022-01" db="EMBL/GenBank/DDBJ databases">
        <authorList>
            <person name="King R."/>
        </authorList>
    </citation>
    <scope>NUCLEOTIDE SEQUENCE</scope>
</reference>
<protein>
    <submittedName>
        <fullName evidence="1">Uncharacterized protein</fullName>
    </submittedName>
</protein>
<gene>
    <name evidence="1" type="ORF">DIABBA_LOCUS11069</name>
</gene>
<keyword evidence="2" id="KW-1185">Reference proteome</keyword>
<dbReference type="AlphaFoldDB" id="A0A9N9XE85"/>